<comment type="caution">
    <text evidence="7">The sequence shown here is derived from an EMBL/GenBank/DDBJ whole genome shotgun (WGS) entry which is preliminary data.</text>
</comment>
<dbReference type="Gene3D" id="3.30.460.30">
    <property type="entry name" value="Glutamyl-tRNA reductase, N-terminal domain"/>
    <property type="match status" value="1"/>
</dbReference>
<evidence type="ECO:0000256" key="1">
    <source>
        <dbReference type="ARBA" id="ARBA00022857"/>
    </source>
</evidence>
<keyword evidence="2 4" id="KW-0560">Oxidoreductase</keyword>
<dbReference type="EMBL" id="JASXSZ010000005">
    <property type="protein sequence ID" value="MDL9980659.1"/>
    <property type="molecule type" value="Genomic_DNA"/>
</dbReference>
<feature type="binding site" evidence="4">
    <location>
        <position position="128"/>
    </location>
    <ligand>
        <name>substrate</name>
    </ligand>
</feature>
<gene>
    <name evidence="4" type="primary">hemA</name>
    <name evidence="7" type="ORF">QSV35_15060</name>
</gene>
<keyword evidence="1 4" id="KW-0521">NADP</keyword>
<dbReference type="Proteomes" id="UP001235064">
    <property type="component" value="Unassembled WGS sequence"/>
</dbReference>
<dbReference type="Pfam" id="PF01488">
    <property type="entry name" value="Shikimate_DH"/>
    <property type="match status" value="1"/>
</dbReference>
<evidence type="ECO:0000256" key="4">
    <source>
        <dbReference type="HAMAP-Rule" id="MF_00087"/>
    </source>
</evidence>
<comment type="subunit">
    <text evidence="4">Homodimer.</text>
</comment>
<feature type="domain" description="Quinate/shikimate 5-dehydrogenase/glutamyl-tRNA reductase" evidence="5">
    <location>
        <begin position="179"/>
        <end position="298"/>
    </location>
</feature>
<dbReference type="HAMAP" id="MF_00087">
    <property type="entry name" value="Glu_tRNA_reductase"/>
    <property type="match status" value="1"/>
</dbReference>
<dbReference type="Pfam" id="PF05201">
    <property type="entry name" value="GlutR_N"/>
    <property type="match status" value="1"/>
</dbReference>
<evidence type="ECO:0000256" key="2">
    <source>
        <dbReference type="ARBA" id="ARBA00023002"/>
    </source>
</evidence>
<keyword evidence="3 4" id="KW-0627">Porphyrin biosynthesis</keyword>
<evidence type="ECO:0000313" key="7">
    <source>
        <dbReference type="EMBL" id="MDL9980659.1"/>
    </source>
</evidence>
<comment type="catalytic activity">
    <reaction evidence="4">
        <text>(S)-4-amino-5-oxopentanoate + tRNA(Glu) + NADP(+) = L-glutamyl-tRNA(Glu) + NADPH + H(+)</text>
        <dbReference type="Rhea" id="RHEA:12344"/>
        <dbReference type="Rhea" id="RHEA-COMP:9663"/>
        <dbReference type="Rhea" id="RHEA-COMP:9680"/>
        <dbReference type="ChEBI" id="CHEBI:15378"/>
        <dbReference type="ChEBI" id="CHEBI:57501"/>
        <dbReference type="ChEBI" id="CHEBI:57783"/>
        <dbReference type="ChEBI" id="CHEBI:58349"/>
        <dbReference type="ChEBI" id="CHEBI:78442"/>
        <dbReference type="ChEBI" id="CHEBI:78520"/>
        <dbReference type="EC" id="1.2.1.70"/>
    </reaction>
</comment>
<dbReference type="InterPro" id="IPR036343">
    <property type="entry name" value="GluRdtase_N_sf"/>
</dbReference>
<feature type="binding site" evidence="4">
    <location>
        <position position="117"/>
    </location>
    <ligand>
        <name>substrate</name>
    </ligand>
</feature>
<dbReference type="PIRSF" id="PIRSF000445">
    <property type="entry name" value="4pyrrol_synth_GluRdtase"/>
    <property type="match status" value="1"/>
</dbReference>
<dbReference type="NCBIfam" id="NF000750">
    <property type="entry name" value="PRK00045.3-4"/>
    <property type="match status" value="1"/>
</dbReference>
<evidence type="ECO:0000259" key="5">
    <source>
        <dbReference type="Pfam" id="PF01488"/>
    </source>
</evidence>
<evidence type="ECO:0000256" key="3">
    <source>
        <dbReference type="ARBA" id="ARBA00023244"/>
    </source>
</evidence>
<proteinExistence type="inferred from homology"/>
<protein>
    <recommendedName>
        <fullName evidence="4">Glutamyl-tRNA reductase</fullName>
        <shortName evidence="4">GluTR</shortName>
        <ecNumber evidence="4">1.2.1.70</ecNumber>
    </recommendedName>
</protein>
<dbReference type="InterPro" id="IPR036291">
    <property type="entry name" value="NAD(P)-bd_dom_sf"/>
</dbReference>
<dbReference type="SUPFAM" id="SSF51735">
    <property type="entry name" value="NAD(P)-binding Rossmann-fold domains"/>
    <property type="match status" value="1"/>
</dbReference>
<feature type="binding site" evidence="4">
    <location>
        <begin position="122"/>
        <end position="124"/>
    </location>
    <ligand>
        <name>substrate</name>
    </ligand>
</feature>
<name>A0ABT7N1R9_9MICO</name>
<evidence type="ECO:0000259" key="6">
    <source>
        <dbReference type="Pfam" id="PF05201"/>
    </source>
</evidence>
<comment type="domain">
    <text evidence="4">Possesses an unusual extended V-shaped dimeric structure with each monomer consisting of three distinct domains arranged along a curved 'spinal' alpha-helix. The N-terminal catalytic domain specifically recognizes the glutamate moiety of the substrate. The second domain is the NADPH-binding domain, and the third C-terminal domain is responsible for dimerization.</text>
</comment>
<dbReference type="InterPro" id="IPR006151">
    <property type="entry name" value="Shikm_DH/Glu-tRNA_Rdtase"/>
</dbReference>
<dbReference type="PANTHER" id="PTHR43013">
    <property type="entry name" value="GLUTAMYL-TRNA REDUCTASE"/>
    <property type="match status" value="1"/>
</dbReference>
<dbReference type="GO" id="GO:0008883">
    <property type="term" value="F:glutamyl-tRNA reductase activity"/>
    <property type="evidence" value="ECO:0007669"/>
    <property type="project" value="UniProtKB-EC"/>
</dbReference>
<organism evidence="7 8">
    <name type="scientific">Microbacterium candidum</name>
    <dbReference type="NCBI Taxonomy" id="3041922"/>
    <lineage>
        <taxon>Bacteria</taxon>
        <taxon>Bacillati</taxon>
        <taxon>Actinomycetota</taxon>
        <taxon>Actinomycetes</taxon>
        <taxon>Micrococcales</taxon>
        <taxon>Microbacteriaceae</taxon>
        <taxon>Microbacterium</taxon>
    </lineage>
</organism>
<evidence type="ECO:0000313" key="8">
    <source>
        <dbReference type="Proteomes" id="UP001235064"/>
    </source>
</evidence>
<dbReference type="EC" id="1.2.1.70" evidence="4"/>
<feature type="active site" description="Nucleophile" evidence="4">
    <location>
        <position position="47"/>
    </location>
</feature>
<comment type="function">
    <text evidence="4">Catalyzes the NADPH-dependent reduction of glutamyl-tRNA(Glu) to glutamate 1-semialdehyde (GSA).</text>
</comment>
<dbReference type="RefSeq" id="WP_286289627.1">
    <property type="nucleotide sequence ID" value="NZ_JASXSZ010000005.1"/>
</dbReference>
<feature type="binding site" evidence="4">
    <location>
        <begin position="197"/>
        <end position="202"/>
    </location>
    <ligand>
        <name>NADP(+)</name>
        <dbReference type="ChEBI" id="CHEBI:58349"/>
    </ligand>
</feature>
<sequence>MLFCLTANHRNTDFDVLDRISHVTGSDAADRIAAHDFVRGVIVLSTCNRFEAYVELDEPVLVGPSGGSALAREAVVDALRDAGAESGDADALDASATCVVGDDVVRHLFAVSSGLESMVVGEEEISGQVQRSLVAARAAGTTSTLLEQAFQRATRTTREVRAKADVAAGGRSLARLALDLAESRVTDWATVRVLLVGTGSYAATTITALRARGAVDVRVFSATGRAEKFALKYGVRPERVLRDAIADADIVLTCTAKYVVTVADIPDTAPRLIVDLGLPRNVDRAVGELAGVELMDLELLGRHAALPELGAGAHELVGSAASTFTAERVAASSVVAVRTHIQQVLDAELARTSDPQVAAALRHFAGVLAHTPSVRARELAADGRIDEFESALGTVFGIEVAPAVRAVDDDLAAG</sequence>
<reference evidence="7 8" key="1">
    <citation type="submission" date="2023-06" db="EMBL/GenBank/DDBJ databases">
        <title>Microbacterium sp. nov., isolated from a waste landfill.</title>
        <authorList>
            <person name="Wen W."/>
        </authorList>
    </citation>
    <scope>NUCLEOTIDE SEQUENCE [LARGE SCALE GENOMIC DNA]</scope>
    <source>
        <strain evidence="7 8">ASV49</strain>
    </source>
</reference>
<comment type="similarity">
    <text evidence="4">Belongs to the glutamyl-tRNA reductase family.</text>
</comment>
<comment type="pathway">
    <text evidence="4">Porphyrin-containing compound metabolism; protoporphyrin-IX biosynthesis; 5-aminolevulinate from L-glutamyl-tRNA(Glu): step 1/2.</text>
</comment>
<dbReference type="SUPFAM" id="SSF69742">
    <property type="entry name" value="Glutamyl tRNA-reductase catalytic, N-terminal domain"/>
    <property type="match status" value="1"/>
</dbReference>
<dbReference type="PANTHER" id="PTHR43013:SF1">
    <property type="entry name" value="GLUTAMYL-TRNA REDUCTASE"/>
    <property type="match status" value="1"/>
</dbReference>
<dbReference type="InterPro" id="IPR015895">
    <property type="entry name" value="4pyrrol_synth_GluRdtase_N"/>
</dbReference>
<feature type="domain" description="Glutamyl-tRNA reductase N-terminal" evidence="6">
    <location>
        <begin position="6"/>
        <end position="163"/>
    </location>
</feature>
<dbReference type="InterPro" id="IPR000343">
    <property type="entry name" value="4pyrrol_synth_GluRdtase"/>
</dbReference>
<accession>A0ABT7N1R9</accession>
<keyword evidence="8" id="KW-1185">Reference proteome</keyword>
<dbReference type="Gene3D" id="3.40.50.720">
    <property type="entry name" value="NAD(P)-binding Rossmann-like Domain"/>
    <property type="match status" value="1"/>
</dbReference>
<feature type="binding site" evidence="4">
    <location>
        <begin position="46"/>
        <end position="49"/>
    </location>
    <ligand>
        <name>substrate</name>
    </ligand>
</feature>
<feature type="site" description="Important for activity" evidence="4">
    <location>
        <position position="107"/>
    </location>
</feature>
<comment type="miscellaneous">
    <text evidence="4">During catalysis, the active site Cys acts as a nucleophile attacking the alpha-carbonyl group of tRNA-bound glutamate with the formation of a thioester intermediate between enzyme and glutamate, and the concomitant release of tRNA(Glu). The thioester intermediate is finally reduced by direct hydride transfer from NADPH, to form the product GSA.</text>
</comment>